<dbReference type="OrthoDB" id="3006522at2759"/>
<keyword evidence="3" id="KW-1185">Reference proteome</keyword>
<reference evidence="2 3" key="1">
    <citation type="journal article" date="2019" name="Nat. Ecol. Evol.">
        <title>Megaphylogeny resolves global patterns of mushroom evolution.</title>
        <authorList>
            <person name="Varga T."/>
            <person name="Krizsan K."/>
            <person name="Foldi C."/>
            <person name="Dima B."/>
            <person name="Sanchez-Garcia M."/>
            <person name="Sanchez-Ramirez S."/>
            <person name="Szollosi G.J."/>
            <person name="Szarkandi J.G."/>
            <person name="Papp V."/>
            <person name="Albert L."/>
            <person name="Andreopoulos W."/>
            <person name="Angelini C."/>
            <person name="Antonin V."/>
            <person name="Barry K.W."/>
            <person name="Bougher N.L."/>
            <person name="Buchanan P."/>
            <person name="Buyck B."/>
            <person name="Bense V."/>
            <person name="Catcheside P."/>
            <person name="Chovatia M."/>
            <person name="Cooper J."/>
            <person name="Damon W."/>
            <person name="Desjardin D."/>
            <person name="Finy P."/>
            <person name="Geml J."/>
            <person name="Haridas S."/>
            <person name="Hughes K."/>
            <person name="Justo A."/>
            <person name="Karasinski D."/>
            <person name="Kautmanova I."/>
            <person name="Kiss B."/>
            <person name="Kocsube S."/>
            <person name="Kotiranta H."/>
            <person name="LaButti K.M."/>
            <person name="Lechner B.E."/>
            <person name="Liimatainen K."/>
            <person name="Lipzen A."/>
            <person name="Lukacs Z."/>
            <person name="Mihaltcheva S."/>
            <person name="Morgado L.N."/>
            <person name="Niskanen T."/>
            <person name="Noordeloos M.E."/>
            <person name="Ohm R.A."/>
            <person name="Ortiz-Santana B."/>
            <person name="Ovrebo C."/>
            <person name="Racz N."/>
            <person name="Riley R."/>
            <person name="Savchenko A."/>
            <person name="Shiryaev A."/>
            <person name="Soop K."/>
            <person name="Spirin V."/>
            <person name="Szebenyi C."/>
            <person name="Tomsovsky M."/>
            <person name="Tulloss R.E."/>
            <person name="Uehling J."/>
            <person name="Grigoriev I.V."/>
            <person name="Vagvolgyi C."/>
            <person name="Papp T."/>
            <person name="Martin F.M."/>
            <person name="Miettinen O."/>
            <person name="Hibbett D.S."/>
            <person name="Nagy L.G."/>
        </authorList>
    </citation>
    <scope>NUCLEOTIDE SEQUENCE [LARGE SCALE GENOMIC DNA]</scope>
    <source>
        <strain evidence="2 3">CBS 309.79</strain>
    </source>
</reference>
<dbReference type="EMBL" id="ML178825">
    <property type="protein sequence ID" value="TFL01447.1"/>
    <property type="molecule type" value="Genomic_DNA"/>
</dbReference>
<evidence type="ECO:0000313" key="2">
    <source>
        <dbReference type="EMBL" id="TFL01447.1"/>
    </source>
</evidence>
<name>A0A5C3QIV2_9AGAR</name>
<feature type="signal peptide" evidence="1">
    <location>
        <begin position="1"/>
        <end position="24"/>
    </location>
</feature>
<keyword evidence="1" id="KW-0732">Signal</keyword>
<feature type="chain" id="PRO_5022936854" evidence="1">
    <location>
        <begin position="25"/>
        <end position="114"/>
    </location>
</feature>
<sequence>MQSPTSRFFALVATALWATAAVQAYEITAWSGAACSGIEVGFIEGPDTLNGLSGAEETPNGSCVTFDQALPGNCDLYLCADAACNDQGVTIEGPRDAGTREPDQSFAGIQVGCQ</sequence>
<protein>
    <submittedName>
        <fullName evidence="2">Uncharacterized protein</fullName>
    </submittedName>
</protein>
<accession>A0A5C3QIV2</accession>
<proteinExistence type="predicted"/>
<evidence type="ECO:0000256" key="1">
    <source>
        <dbReference type="SAM" id="SignalP"/>
    </source>
</evidence>
<organism evidence="2 3">
    <name type="scientific">Pterulicium gracile</name>
    <dbReference type="NCBI Taxonomy" id="1884261"/>
    <lineage>
        <taxon>Eukaryota</taxon>
        <taxon>Fungi</taxon>
        <taxon>Dikarya</taxon>
        <taxon>Basidiomycota</taxon>
        <taxon>Agaricomycotina</taxon>
        <taxon>Agaricomycetes</taxon>
        <taxon>Agaricomycetidae</taxon>
        <taxon>Agaricales</taxon>
        <taxon>Pleurotineae</taxon>
        <taxon>Pterulaceae</taxon>
        <taxon>Pterulicium</taxon>
    </lineage>
</organism>
<dbReference type="AlphaFoldDB" id="A0A5C3QIV2"/>
<gene>
    <name evidence="2" type="ORF">BDV98DRAFT_650123</name>
</gene>
<evidence type="ECO:0000313" key="3">
    <source>
        <dbReference type="Proteomes" id="UP000305067"/>
    </source>
</evidence>
<dbReference type="Proteomes" id="UP000305067">
    <property type="component" value="Unassembled WGS sequence"/>
</dbReference>